<dbReference type="InterPro" id="IPR036890">
    <property type="entry name" value="HATPase_C_sf"/>
</dbReference>
<dbReference type="PROSITE" id="PS50109">
    <property type="entry name" value="HIS_KIN"/>
    <property type="match status" value="1"/>
</dbReference>
<dbReference type="InterPro" id="IPR036097">
    <property type="entry name" value="HisK_dim/P_sf"/>
</dbReference>
<feature type="transmembrane region" description="Helical" evidence="9">
    <location>
        <begin position="21"/>
        <end position="39"/>
    </location>
</feature>
<keyword evidence="3" id="KW-0597">Phosphoprotein</keyword>
<evidence type="ECO:0000256" key="8">
    <source>
        <dbReference type="ARBA" id="ARBA00023012"/>
    </source>
</evidence>
<dbReference type="InterPro" id="IPR003594">
    <property type="entry name" value="HATPase_dom"/>
</dbReference>
<keyword evidence="9" id="KW-0812">Transmembrane</keyword>
<evidence type="ECO:0000256" key="2">
    <source>
        <dbReference type="ARBA" id="ARBA00012438"/>
    </source>
</evidence>
<dbReference type="SUPFAM" id="SSF55874">
    <property type="entry name" value="ATPase domain of HSP90 chaperone/DNA topoisomerase II/histidine kinase"/>
    <property type="match status" value="1"/>
</dbReference>
<name>A0A401FWL7_9BACT</name>
<dbReference type="CDD" id="cd00075">
    <property type="entry name" value="HATPase"/>
    <property type="match status" value="1"/>
</dbReference>
<sequence length="526" mass="58580">MKLPRRRRRAGRLSSAWKGNILVIGSLVLMTQAYFFWQIRYAEKTFASHVQEHVRMLAGVIRLNADSALLSQEVVEKIIATFLGNSARFVDYLDEIEPFSAEELTAFATEAGLTGICIVSPEGQATEGPSGWFPFPEGCDPRNHSLRHFEDENLYFLALPRMAGGCILVGLADARIDKLKDRVALPYLLKILSGLSGIRYVRVEAALSKPSEAAAAPEIRIMNDPAGRVAEARLVMGRGMLVVGLEASHFFIRVRQLWHEFFVFSAVIVVLGAFSSWLLYQYQSAWLNQMRQFERRLAAEKEDAALGRASATITHEIRNPLNAISMGLQRLQIEADELNGEHQALVSGLLKAVRRTDGIVAGLRRYAGPLVPRRKSVSPESLIRHILTLYHRPCADRSVAVRFQAEYDGKIQGDSDLLTEVFENLVKNSFEAQPDGGYIHMTLARRDGAVMFSIENSGFHLSEDEAEQLPDPYFTTKTRGSGLGLAIAGRIIRAHGGRLKIRVPAPGVLRAEVLLPVRENYISFQE</sequence>
<keyword evidence="12" id="KW-1185">Reference proteome</keyword>
<evidence type="ECO:0000256" key="6">
    <source>
        <dbReference type="ARBA" id="ARBA00022777"/>
    </source>
</evidence>
<evidence type="ECO:0000313" key="12">
    <source>
        <dbReference type="Proteomes" id="UP000288096"/>
    </source>
</evidence>
<keyword evidence="4" id="KW-0808">Transferase</keyword>
<dbReference type="CDD" id="cd00082">
    <property type="entry name" value="HisKA"/>
    <property type="match status" value="1"/>
</dbReference>
<keyword evidence="9" id="KW-0472">Membrane</keyword>
<evidence type="ECO:0000256" key="4">
    <source>
        <dbReference type="ARBA" id="ARBA00022679"/>
    </source>
</evidence>
<feature type="transmembrane region" description="Helical" evidence="9">
    <location>
        <begin position="261"/>
        <end position="280"/>
    </location>
</feature>
<accession>A0A401FWL7</accession>
<dbReference type="Pfam" id="PF02518">
    <property type="entry name" value="HATPase_c"/>
    <property type="match status" value="1"/>
</dbReference>
<dbReference type="EC" id="2.7.13.3" evidence="2"/>
<evidence type="ECO:0000256" key="5">
    <source>
        <dbReference type="ARBA" id="ARBA00022741"/>
    </source>
</evidence>
<comment type="caution">
    <text evidence="11">The sequence shown here is derived from an EMBL/GenBank/DDBJ whole genome shotgun (WGS) entry which is preliminary data.</text>
</comment>
<dbReference type="GO" id="GO:0000155">
    <property type="term" value="F:phosphorelay sensor kinase activity"/>
    <property type="evidence" value="ECO:0007669"/>
    <property type="project" value="InterPro"/>
</dbReference>
<reference evidence="12" key="2">
    <citation type="submission" date="2019-01" db="EMBL/GenBank/DDBJ databases">
        <title>Genome sequence of Desulfonema ishimotonii strain Tokyo 01.</title>
        <authorList>
            <person name="Fukui M."/>
        </authorList>
    </citation>
    <scope>NUCLEOTIDE SEQUENCE [LARGE SCALE GENOMIC DNA]</scope>
    <source>
        <strain evidence="12">Tokyo 01</strain>
    </source>
</reference>
<dbReference type="PRINTS" id="PR00344">
    <property type="entry name" value="BCTRLSENSOR"/>
</dbReference>
<comment type="catalytic activity">
    <reaction evidence="1">
        <text>ATP + protein L-histidine = ADP + protein N-phospho-L-histidine.</text>
        <dbReference type="EC" id="2.7.13.3"/>
    </reaction>
</comment>
<evidence type="ECO:0000256" key="1">
    <source>
        <dbReference type="ARBA" id="ARBA00000085"/>
    </source>
</evidence>
<feature type="domain" description="Histidine kinase" evidence="10">
    <location>
        <begin position="312"/>
        <end position="519"/>
    </location>
</feature>
<dbReference type="Gene3D" id="3.30.565.10">
    <property type="entry name" value="Histidine kinase-like ATPase, C-terminal domain"/>
    <property type="match status" value="1"/>
</dbReference>
<reference evidence="12" key="1">
    <citation type="submission" date="2017-11" db="EMBL/GenBank/DDBJ databases">
        <authorList>
            <person name="Watanabe M."/>
            <person name="Kojima H."/>
        </authorList>
    </citation>
    <scope>NUCLEOTIDE SEQUENCE [LARGE SCALE GENOMIC DNA]</scope>
    <source>
        <strain evidence="12">Tokyo 01</strain>
    </source>
</reference>
<keyword evidence="9" id="KW-1133">Transmembrane helix</keyword>
<gene>
    <name evidence="11" type="ORF">DENIS_2320</name>
</gene>
<dbReference type="SMART" id="SM00388">
    <property type="entry name" value="HisKA"/>
    <property type="match status" value="1"/>
</dbReference>
<organism evidence="11 12">
    <name type="scientific">Desulfonema ishimotonii</name>
    <dbReference type="NCBI Taxonomy" id="45657"/>
    <lineage>
        <taxon>Bacteria</taxon>
        <taxon>Pseudomonadati</taxon>
        <taxon>Thermodesulfobacteriota</taxon>
        <taxon>Desulfobacteria</taxon>
        <taxon>Desulfobacterales</taxon>
        <taxon>Desulfococcaceae</taxon>
        <taxon>Desulfonema</taxon>
    </lineage>
</organism>
<dbReference type="Gene3D" id="1.10.287.130">
    <property type="match status" value="1"/>
</dbReference>
<evidence type="ECO:0000259" key="10">
    <source>
        <dbReference type="PROSITE" id="PS50109"/>
    </source>
</evidence>
<dbReference type="AlphaFoldDB" id="A0A401FWL7"/>
<keyword evidence="6 11" id="KW-0418">Kinase</keyword>
<dbReference type="SMART" id="SM00387">
    <property type="entry name" value="HATPase_c"/>
    <property type="match status" value="1"/>
</dbReference>
<dbReference type="PANTHER" id="PTHR43065">
    <property type="entry name" value="SENSOR HISTIDINE KINASE"/>
    <property type="match status" value="1"/>
</dbReference>
<dbReference type="InterPro" id="IPR005467">
    <property type="entry name" value="His_kinase_dom"/>
</dbReference>
<keyword evidence="5" id="KW-0547">Nucleotide-binding</keyword>
<dbReference type="GO" id="GO:0005524">
    <property type="term" value="F:ATP binding"/>
    <property type="evidence" value="ECO:0007669"/>
    <property type="project" value="UniProtKB-KW"/>
</dbReference>
<keyword evidence="7" id="KW-0067">ATP-binding</keyword>
<keyword evidence="8" id="KW-0902">Two-component regulatory system</keyword>
<protein>
    <recommendedName>
        <fullName evidence="2">histidine kinase</fullName>
        <ecNumber evidence="2">2.7.13.3</ecNumber>
    </recommendedName>
</protein>
<dbReference type="InterPro" id="IPR004358">
    <property type="entry name" value="Sig_transdc_His_kin-like_C"/>
</dbReference>
<dbReference type="PANTHER" id="PTHR43065:SF10">
    <property type="entry name" value="PEROXIDE STRESS-ACTIVATED HISTIDINE KINASE MAK3"/>
    <property type="match status" value="1"/>
</dbReference>
<evidence type="ECO:0000256" key="7">
    <source>
        <dbReference type="ARBA" id="ARBA00022840"/>
    </source>
</evidence>
<dbReference type="InterPro" id="IPR003661">
    <property type="entry name" value="HisK_dim/P_dom"/>
</dbReference>
<evidence type="ECO:0000256" key="3">
    <source>
        <dbReference type="ARBA" id="ARBA00022553"/>
    </source>
</evidence>
<dbReference type="EMBL" id="BEXT01000001">
    <property type="protein sequence ID" value="GBC61360.1"/>
    <property type="molecule type" value="Genomic_DNA"/>
</dbReference>
<dbReference type="SUPFAM" id="SSF47384">
    <property type="entry name" value="Homodimeric domain of signal transducing histidine kinase"/>
    <property type="match status" value="1"/>
</dbReference>
<dbReference type="OrthoDB" id="5417197at2"/>
<dbReference type="Pfam" id="PF00512">
    <property type="entry name" value="HisKA"/>
    <property type="match status" value="1"/>
</dbReference>
<dbReference type="RefSeq" id="WP_124328662.1">
    <property type="nucleotide sequence ID" value="NZ_BEXT01000001.1"/>
</dbReference>
<proteinExistence type="predicted"/>
<evidence type="ECO:0000256" key="9">
    <source>
        <dbReference type="SAM" id="Phobius"/>
    </source>
</evidence>
<dbReference type="Proteomes" id="UP000288096">
    <property type="component" value="Unassembled WGS sequence"/>
</dbReference>
<evidence type="ECO:0000313" key="11">
    <source>
        <dbReference type="EMBL" id="GBC61360.1"/>
    </source>
</evidence>